<keyword evidence="4" id="KW-1185">Reference proteome</keyword>
<gene>
    <name evidence="3" type="ORF">V6N11_055326</name>
</gene>
<protein>
    <recommendedName>
        <fullName evidence="2">RRM domain-containing protein</fullName>
    </recommendedName>
</protein>
<reference evidence="3 4" key="1">
    <citation type="journal article" date="2024" name="G3 (Bethesda)">
        <title>Genome assembly of Hibiscus sabdariffa L. provides insights into metabolisms of medicinal natural products.</title>
        <authorList>
            <person name="Kim T."/>
        </authorList>
    </citation>
    <scope>NUCLEOTIDE SEQUENCE [LARGE SCALE GENOMIC DNA]</scope>
    <source>
        <strain evidence="3">TK-2024</strain>
        <tissue evidence="3">Old leaves</tissue>
    </source>
</reference>
<evidence type="ECO:0000313" key="3">
    <source>
        <dbReference type="EMBL" id="KAK8987009.1"/>
    </source>
</evidence>
<dbReference type="CDD" id="cd00590">
    <property type="entry name" value="RRM_SF"/>
    <property type="match status" value="1"/>
</dbReference>
<accession>A0ABR2PF30</accession>
<evidence type="ECO:0000256" key="1">
    <source>
        <dbReference type="PROSITE-ProRule" id="PRU00176"/>
    </source>
</evidence>
<name>A0ABR2PF30_9ROSI</name>
<dbReference type="PROSITE" id="PS50102">
    <property type="entry name" value="RRM"/>
    <property type="match status" value="1"/>
</dbReference>
<dbReference type="SUPFAM" id="SSF54928">
    <property type="entry name" value="RNA-binding domain, RBD"/>
    <property type="match status" value="1"/>
</dbReference>
<feature type="domain" description="RRM" evidence="2">
    <location>
        <begin position="1"/>
        <end position="73"/>
    </location>
</feature>
<evidence type="ECO:0000313" key="4">
    <source>
        <dbReference type="Proteomes" id="UP001396334"/>
    </source>
</evidence>
<dbReference type="Gene3D" id="3.30.70.330">
    <property type="match status" value="1"/>
</dbReference>
<sequence>MPHWKTLHWRGLWHMFARHGDVVDAYIASKFNRGGKRFRFVRFEREDAGSRAMERLHGLSVYGYKILVATAKYSGRPEAQKILEDMKIQGQVFKDASRGKQ</sequence>
<dbReference type="EMBL" id="JBBPBN010000061">
    <property type="protein sequence ID" value="KAK8987009.1"/>
    <property type="molecule type" value="Genomic_DNA"/>
</dbReference>
<organism evidence="3 4">
    <name type="scientific">Hibiscus sabdariffa</name>
    <name type="common">roselle</name>
    <dbReference type="NCBI Taxonomy" id="183260"/>
    <lineage>
        <taxon>Eukaryota</taxon>
        <taxon>Viridiplantae</taxon>
        <taxon>Streptophyta</taxon>
        <taxon>Embryophyta</taxon>
        <taxon>Tracheophyta</taxon>
        <taxon>Spermatophyta</taxon>
        <taxon>Magnoliopsida</taxon>
        <taxon>eudicotyledons</taxon>
        <taxon>Gunneridae</taxon>
        <taxon>Pentapetalae</taxon>
        <taxon>rosids</taxon>
        <taxon>malvids</taxon>
        <taxon>Malvales</taxon>
        <taxon>Malvaceae</taxon>
        <taxon>Malvoideae</taxon>
        <taxon>Hibiscus</taxon>
    </lineage>
</organism>
<evidence type="ECO:0000259" key="2">
    <source>
        <dbReference type="PROSITE" id="PS50102"/>
    </source>
</evidence>
<comment type="caution">
    <text evidence="3">The sequence shown here is derived from an EMBL/GenBank/DDBJ whole genome shotgun (WGS) entry which is preliminary data.</text>
</comment>
<keyword evidence="1" id="KW-0694">RNA-binding</keyword>
<dbReference type="InterPro" id="IPR000504">
    <property type="entry name" value="RRM_dom"/>
</dbReference>
<dbReference type="InterPro" id="IPR035979">
    <property type="entry name" value="RBD_domain_sf"/>
</dbReference>
<dbReference type="InterPro" id="IPR012677">
    <property type="entry name" value="Nucleotide-bd_a/b_plait_sf"/>
</dbReference>
<dbReference type="Proteomes" id="UP001396334">
    <property type="component" value="Unassembled WGS sequence"/>
</dbReference>
<proteinExistence type="predicted"/>
<dbReference type="Pfam" id="PF00076">
    <property type="entry name" value="RRM_1"/>
    <property type="match status" value="1"/>
</dbReference>